<feature type="binding site" evidence="2">
    <location>
        <position position="295"/>
    </location>
    <ligand>
        <name>Zn(2+)</name>
        <dbReference type="ChEBI" id="CHEBI:29105"/>
    </ligand>
</feature>
<comment type="subcellular location">
    <subcellularLocation>
        <location evidence="2">Cytoplasm</location>
    </subcellularLocation>
</comment>
<feature type="binding site" evidence="2">
    <location>
        <position position="297"/>
    </location>
    <ligand>
        <name>Zn(2+)</name>
        <dbReference type="ChEBI" id="CHEBI:29105"/>
    </ligand>
</feature>
<dbReference type="HAMAP" id="MF_01820">
    <property type="entry name" value="GTPase_RsgA"/>
    <property type="match status" value="1"/>
</dbReference>
<dbReference type="Gene3D" id="3.40.50.300">
    <property type="entry name" value="P-loop containing nucleotide triphosphate hydrolases"/>
    <property type="match status" value="1"/>
</dbReference>
<proteinExistence type="inferred from homology"/>
<comment type="function">
    <text evidence="2">One of several proteins that assist in the late maturation steps of the functional core of the 30S ribosomal subunit. Helps release RbfA from mature subunits. May play a role in the assembly of ribosomal proteins into the subunit. Circularly permuted GTPase that catalyzes slow GTP hydrolysis, GTPase activity is stimulated by the 30S ribosomal subunit.</text>
</comment>
<evidence type="ECO:0000313" key="6">
    <source>
        <dbReference type="Proteomes" id="UP001290861"/>
    </source>
</evidence>
<dbReference type="NCBIfam" id="TIGR00157">
    <property type="entry name" value="ribosome small subunit-dependent GTPase A"/>
    <property type="match status" value="1"/>
</dbReference>
<feature type="binding site" evidence="2">
    <location>
        <position position="290"/>
    </location>
    <ligand>
        <name>Zn(2+)</name>
        <dbReference type="ChEBI" id="CHEBI:29105"/>
    </ligand>
</feature>
<dbReference type="PANTHER" id="PTHR32120">
    <property type="entry name" value="SMALL RIBOSOMAL SUBUNIT BIOGENESIS GTPASE RSGA"/>
    <property type="match status" value="1"/>
</dbReference>
<reference evidence="5 6" key="1">
    <citation type="journal article" date="2024" name="Appl. Environ. Microbiol.">
        <title>Pontiella agarivorans sp. nov., a novel marine anaerobic bacterium capable of degrading macroalgal polysaccharides and fixing nitrogen.</title>
        <authorList>
            <person name="Liu N."/>
            <person name="Kivenson V."/>
            <person name="Peng X."/>
            <person name="Cui Z."/>
            <person name="Lankiewicz T.S."/>
            <person name="Gosselin K.M."/>
            <person name="English C.J."/>
            <person name="Blair E.M."/>
            <person name="O'Malley M.A."/>
            <person name="Valentine D.L."/>
        </authorList>
    </citation>
    <scope>NUCLEOTIDE SEQUENCE [LARGE SCALE GENOMIC DNA]</scope>
    <source>
        <strain evidence="5 6">NLcol2</strain>
    </source>
</reference>
<dbReference type="Gene3D" id="1.10.40.50">
    <property type="entry name" value="Probable gtpase engc, domain 3"/>
    <property type="match status" value="1"/>
</dbReference>
<keyword evidence="6" id="KW-1185">Reference proteome</keyword>
<dbReference type="SUPFAM" id="SSF52540">
    <property type="entry name" value="P-loop containing nucleoside triphosphate hydrolases"/>
    <property type="match status" value="1"/>
</dbReference>
<evidence type="ECO:0000256" key="1">
    <source>
        <dbReference type="ARBA" id="ARBA00022517"/>
    </source>
</evidence>
<dbReference type="InterPro" id="IPR027417">
    <property type="entry name" value="P-loop_NTPase"/>
</dbReference>
<feature type="binding site" evidence="2">
    <location>
        <position position="303"/>
    </location>
    <ligand>
        <name>Zn(2+)</name>
        <dbReference type="ChEBI" id="CHEBI:29105"/>
    </ligand>
</feature>
<organism evidence="5 6">
    <name type="scientific">Pontiella agarivorans</name>
    <dbReference type="NCBI Taxonomy" id="3038953"/>
    <lineage>
        <taxon>Bacteria</taxon>
        <taxon>Pseudomonadati</taxon>
        <taxon>Kiritimatiellota</taxon>
        <taxon>Kiritimatiellia</taxon>
        <taxon>Kiritimatiellales</taxon>
        <taxon>Pontiellaceae</taxon>
        <taxon>Pontiella</taxon>
    </lineage>
</organism>
<keyword evidence="2" id="KW-0547">Nucleotide-binding</keyword>
<dbReference type="EC" id="3.6.1.-" evidence="2"/>
<dbReference type="Pfam" id="PF03193">
    <property type="entry name" value="RsgA_GTPase"/>
    <property type="match status" value="1"/>
</dbReference>
<accession>A0ABU5MV95</accession>
<dbReference type="EMBL" id="JARVCO010000007">
    <property type="protein sequence ID" value="MDZ8118122.1"/>
    <property type="molecule type" value="Genomic_DNA"/>
</dbReference>
<name>A0ABU5MV95_9BACT</name>
<feature type="compositionally biased region" description="Basic and acidic residues" evidence="3">
    <location>
        <begin position="334"/>
        <end position="346"/>
    </location>
</feature>
<feature type="domain" description="EngC GTPase" evidence="4">
    <location>
        <begin position="115"/>
        <end position="265"/>
    </location>
</feature>
<keyword evidence="2" id="KW-0862">Zinc</keyword>
<comment type="caution">
    <text evidence="5">The sequence shown here is derived from an EMBL/GenBank/DDBJ whole genome shotgun (WGS) entry which is preliminary data.</text>
</comment>
<feature type="binding site" evidence="2">
    <location>
        <begin position="154"/>
        <end position="157"/>
    </location>
    <ligand>
        <name>GTP</name>
        <dbReference type="ChEBI" id="CHEBI:37565"/>
    </ligand>
</feature>
<dbReference type="PROSITE" id="PS50936">
    <property type="entry name" value="ENGC_GTPASE"/>
    <property type="match status" value="1"/>
</dbReference>
<dbReference type="CDD" id="cd01854">
    <property type="entry name" value="YjeQ_EngC"/>
    <property type="match status" value="1"/>
</dbReference>
<keyword evidence="2" id="KW-0963">Cytoplasm</keyword>
<feature type="region of interest" description="Disordered" evidence="3">
    <location>
        <begin position="334"/>
        <end position="364"/>
    </location>
</feature>
<keyword evidence="2" id="KW-0342">GTP-binding</keyword>
<keyword evidence="2" id="KW-0699">rRNA-binding</keyword>
<dbReference type="RefSeq" id="WP_322607921.1">
    <property type="nucleotide sequence ID" value="NZ_JARVCO010000007.1"/>
</dbReference>
<dbReference type="InterPro" id="IPR010914">
    <property type="entry name" value="RsgA_GTPase_dom"/>
</dbReference>
<comment type="subunit">
    <text evidence="2">Monomer. Associates with 30S ribosomal subunit, binds 16S rRNA.</text>
</comment>
<keyword evidence="2" id="KW-0694">RNA-binding</keyword>
<dbReference type="PANTHER" id="PTHR32120:SF10">
    <property type="entry name" value="SMALL RIBOSOMAL SUBUNIT BIOGENESIS GTPASE RSGA"/>
    <property type="match status" value="1"/>
</dbReference>
<gene>
    <name evidence="2 5" type="primary">rsgA</name>
    <name evidence="5" type="ORF">P9H32_05720</name>
</gene>
<keyword evidence="2" id="KW-0378">Hydrolase</keyword>
<feature type="binding site" evidence="2">
    <location>
        <begin position="208"/>
        <end position="216"/>
    </location>
    <ligand>
        <name>GTP</name>
        <dbReference type="ChEBI" id="CHEBI:37565"/>
    </ligand>
</feature>
<evidence type="ECO:0000256" key="3">
    <source>
        <dbReference type="SAM" id="MobiDB-lite"/>
    </source>
</evidence>
<comment type="cofactor">
    <cofactor evidence="2">
        <name>Zn(2+)</name>
        <dbReference type="ChEBI" id="CHEBI:29105"/>
    </cofactor>
    <text evidence="2">Binds 1 zinc ion per subunit.</text>
</comment>
<evidence type="ECO:0000259" key="4">
    <source>
        <dbReference type="PROSITE" id="PS50936"/>
    </source>
</evidence>
<evidence type="ECO:0000256" key="2">
    <source>
        <dbReference type="HAMAP-Rule" id="MF_01820"/>
    </source>
</evidence>
<sequence>MKKLMTLEEFGYSDWFAGQVDSEMEEGLTVVRVTAIHKGECEVSDGEETYPAKMTGRLRHRAKSKRDYPTVGDWVLVKDFEDEERISRITRVLNRQSELKRKSAGRTTRYQLIAANIDTAFIMQTLGPGFNLKRLERYLVMVNESGIEPVVLMSKTDLLKSEELALRIQEIEERMPGIRIFAFSNHKKDGLAEVAELFEPKKTYCIIGTSGVGKTTLLNNLLGEEDCLFTLPVRESDGKGLHSTTWRELITLENGAHVIDTPGMRELGNMDVNEGIGETFDDITELSAQCKFNDCSHVNTKGCAVIAAVDSGALPEARYQNYVRLMKEAAFHEQSALDKRDQDRKLSRFYRSTQSRSRKMKGEK</sequence>
<evidence type="ECO:0000313" key="5">
    <source>
        <dbReference type="EMBL" id="MDZ8118122.1"/>
    </source>
</evidence>
<dbReference type="InterPro" id="IPR004881">
    <property type="entry name" value="Ribosome_biogen_GTPase_RsgA"/>
</dbReference>
<comment type="similarity">
    <text evidence="2">Belongs to the TRAFAC class YlqF/YawG GTPase family. RsgA subfamily.</text>
</comment>
<keyword evidence="2" id="KW-0479">Metal-binding</keyword>
<dbReference type="Proteomes" id="UP001290861">
    <property type="component" value="Unassembled WGS sequence"/>
</dbReference>
<protein>
    <recommendedName>
        <fullName evidence="2">Small ribosomal subunit biogenesis GTPase RsgA</fullName>
        <ecNumber evidence="2">3.6.1.-</ecNumber>
    </recommendedName>
</protein>
<keyword evidence="1 2" id="KW-0690">Ribosome biogenesis</keyword>